<sequence>MQLAVFYLSSLIVLLVCARSVAEAKWEDSSSCSGNGICKNDTCICYDGWQGPECQFCGGKV</sequence>
<feature type="non-terminal residue" evidence="2">
    <location>
        <position position="61"/>
    </location>
</feature>
<accession>A0A8K0CZI1</accession>
<dbReference type="OrthoDB" id="9998912at2759"/>
<feature type="signal peptide" evidence="1">
    <location>
        <begin position="1"/>
        <end position="18"/>
    </location>
</feature>
<protein>
    <recommendedName>
        <fullName evidence="4">EGF-like domain-containing protein</fullName>
    </recommendedName>
</protein>
<dbReference type="Proteomes" id="UP000801492">
    <property type="component" value="Unassembled WGS sequence"/>
</dbReference>
<evidence type="ECO:0000256" key="1">
    <source>
        <dbReference type="SAM" id="SignalP"/>
    </source>
</evidence>
<keyword evidence="3" id="KW-1185">Reference proteome</keyword>
<reference evidence="2" key="1">
    <citation type="submission" date="2019-08" db="EMBL/GenBank/DDBJ databases">
        <title>The genome of the North American firefly Photinus pyralis.</title>
        <authorList>
            <consortium name="Photinus pyralis genome working group"/>
            <person name="Fallon T.R."/>
            <person name="Sander Lower S.E."/>
            <person name="Weng J.-K."/>
        </authorList>
    </citation>
    <scope>NUCLEOTIDE SEQUENCE</scope>
    <source>
        <strain evidence="2">TRF0915ILg1</strain>
        <tissue evidence="2">Whole body</tissue>
    </source>
</reference>
<evidence type="ECO:0000313" key="3">
    <source>
        <dbReference type="Proteomes" id="UP000801492"/>
    </source>
</evidence>
<dbReference type="SUPFAM" id="SSF57196">
    <property type="entry name" value="EGF/Laminin"/>
    <property type="match status" value="1"/>
</dbReference>
<organism evidence="2 3">
    <name type="scientific">Ignelater luminosus</name>
    <name type="common">Cucubano</name>
    <name type="synonym">Pyrophorus luminosus</name>
    <dbReference type="NCBI Taxonomy" id="2038154"/>
    <lineage>
        <taxon>Eukaryota</taxon>
        <taxon>Metazoa</taxon>
        <taxon>Ecdysozoa</taxon>
        <taxon>Arthropoda</taxon>
        <taxon>Hexapoda</taxon>
        <taxon>Insecta</taxon>
        <taxon>Pterygota</taxon>
        <taxon>Neoptera</taxon>
        <taxon>Endopterygota</taxon>
        <taxon>Coleoptera</taxon>
        <taxon>Polyphaga</taxon>
        <taxon>Elateriformia</taxon>
        <taxon>Elateroidea</taxon>
        <taxon>Elateridae</taxon>
        <taxon>Agrypninae</taxon>
        <taxon>Pyrophorini</taxon>
        <taxon>Ignelater</taxon>
    </lineage>
</organism>
<evidence type="ECO:0000313" key="2">
    <source>
        <dbReference type="EMBL" id="KAF2894281.1"/>
    </source>
</evidence>
<evidence type="ECO:0008006" key="4">
    <source>
        <dbReference type="Google" id="ProtNLM"/>
    </source>
</evidence>
<comment type="caution">
    <text evidence="2">The sequence shown here is derived from an EMBL/GenBank/DDBJ whole genome shotgun (WGS) entry which is preliminary data.</text>
</comment>
<feature type="chain" id="PRO_5035471603" description="EGF-like domain-containing protein" evidence="1">
    <location>
        <begin position="19"/>
        <end position="61"/>
    </location>
</feature>
<dbReference type="AlphaFoldDB" id="A0A8K0CZI1"/>
<proteinExistence type="predicted"/>
<gene>
    <name evidence="2" type="ORF">ILUMI_11891</name>
</gene>
<dbReference type="EMBL" id="VTPC01007157">
    <property type="protein sequence ID" value="KAF2894281.1"/>
    <property type="molecule type" value="Genomic_DNA"/>
</dbReference>
<name>A0A8K0CZI1_IGNLU</name>
<dbReference type="Gene3D" id="2.10.25.10">
    <property type="entry name" value="Laminin"/>
    <property type="match status" value="1"/>
</dbReference>
<keyword evidence="1" id="KW-0732">Signal</keyword>
<dbReference type="Pfam" id="PF23106">
    <property type="entry name" value="EGF_Teneurin"/>
    <property type="match status" value="1"/>
</dbReference>